<evidence type="ECO:0000313" key="3">
    <source>
        <dbReference type="Proteomes" id="UP000282433"/>
    </source>
</evidence>
<organism evidence="2 3">
    <name type="scientific">Klebsiella pneumoniae</name>
    <dbReference type="NCBI Taxonomy" id="573"/>
    <lineage>
        <taxon>Bacteria</taxon>
        <taxon>Pseudomonadati</taxon>
        <taxon>Pseudomonadota</taxon>
        <taxon>Gammaproteobacteria</taxon>
        <taxon>Enterobacterales</taxon>
        <taxon>Enterobacteriaceae</taxon>
        <taxon>Klebsiella/Raoultella group</taxon>
        <taxon>Klebsiella</taxon>
        <taxon>Klebsiella pneumoniae complex</taxon>
    </lineage>
</organism>
<reference evidence="2 3" key="1">
    <citation type="submission" date="2018-12" db="EMBL/GenBank/DDBJ databases">
        <authorList>
            <consortium name="Pathogen Informatics"/>
        </authorList>
    </citation>
    <scope>NUCLEOTIDE SEQUENCE [LARGE SCALE GENOMIC DNA]</scope>
    <source>
        <strain evidence="2 3">NCTC13635</strain>
    </source>
</reference>
<dbReference type="PANTHER" id="PTHR30006">
    <property type="entry name" value="THIAMINE-BINDING PERIPLASMIC PROTEIN-RELATED"/>
    <property type="match status" value="1"/>
</dbReference>
<evidence type="ECO:0000256" key="1">
    <source>
        <dbReference type="ARBA" id="ARBA00022729"/>
    </source>
</evidence>
<dbReference type="AlphaFoldDB" id="A0A3S4H8M0"/>
<name>A0A3S4H8M0_KLEPN</name>
<gene>
    <name evidence="2" type="ORF">NCTC13635_07392</name>
</gene>
<dbReference type="GO" id="GO:0030288">
    <property type="term" value="C:outer membrane-bounded periplasmic space"/>
    <property type="evidence" value="ECO:0007669"/>
    <property type="project" value="TreeGrafter"/>
</dbReference>
<dbReference type="Pfam" id="PF13343">
    <property type="entry name" value="SBP_bac_6"/>
    <property type="match status" value="1"/>
</dbReference>
<accession>A0A3S4H8M0</accession>
<dbReference type="SUPFAM" id="SSF53850">
    <property type="entry name" value="Periplasmic binding protein-like II"/>
    <property type="match status" value="1"/>
</dbReference>
<dbReference type="PANTHER" id="PTHR30006:SF25">
    <property type="entry name" value="PHOSPHOGLYCERATE TRANSPORT REGULATORY PROTEIN PGTC"/>
    <property type="match status" value="1"/>
</dbReference>
<sequence>MQSSTGTMMERVSSGENLIGYNILGSYAEARAKNDPSLGIAYPKDYVLVLSRVSFISQESEHPNAAKLWLDYVLSEKGQQILASQADIPSIRRDIAGKNDIDGMTALLGKALKPIPVNETLLDYLQPQKRLQFIKQWRSAAAK</sequence>
<dbReference type="Gene3D" id="3.40.190.10">
    <property type="entry name" value="Periplasmic binding protein-like II"/>
    <property type="match status" value="1"/>
</dbReference>
<dbReference type="EMBL" id="LR134162">
    <property type="protein sequence ID" value="VEB08231.1"/>
    <property type="molecule type" value="Genomic_DNA"/>
</dbReference>
<evidence type="ECO:0000313" key="2">
    <source>
        <dbReference type="EMBL" id="VEB08231.1"/>
    </source>
</evidence>
<protein>
    <submittedName>
        <fullName evidence="2">ABC transporter, periplasmmic iron binding protein</fullName>
    </submittedName>
</protein>
<dbReference type="Proteomes" id="UP000282433">
    <property type="component" value="Chromosome"/>
</dbReference>
<proteinExistence type="predicted"/>
<keyword evidence="1" id="KW-0732">Signal</keyword>